<evidence type="ECO:0000256" key="3">
    <source>
        <dbReference type="SAM" id="MobiDB-lite"/>
    </source>
</evidence>
<dbReference type="PROSITE" id="PS50048">
    <property type="entry name" value="ZN2_CY6_FUNGAL_2"/>
    <property type="match status" value="1"/>
</dbReference>
<feature type="compositionally biased region" description="Polar residues" evidence="3">
    <location>
        <begin position="977"/>
        <end position="989"/>
    </location>
</feature>
<feature type="region of interest" description="Disordered" evidence="3">
    <location>
        <begin position="529"/>
        <end position="591"/>
    </location>
</feature>
<organism evidence="5 6">
    <name type="scientific">Friedmanniomyces simplex</name>
    <dbReference type="NCBI Taxonomy" id="329884"/>
    <lineage>
        <taxon>Eukaryota</taxon>
        <taxon>Fungi</taxon>
        <taxon>Dikarya</taxon>
        <taxon>Ascomycota</taxon>
        <taxon>Pezizomycotina</taxon>
        <taxon>Dothideomycetes</taxon>
        <taxon>Dothideomycetidae</taxon>
        <taxon>Mycosphaerellales</taxon>
        <taxon>Teratosphaeriaceae</taxon>
        <taxon>Friedmanniomyces</taxon>
    </lineage>
</organism>
<feature type="compositionally biased region" description="Polar residues" evidence="3">
    <location>
        <begin position="996"/>
        <end position="1018"/>
    </location>
</feature>
<dbReference type="InterPro" id="IPR050987">
    <property type="entry name" value="AtrR-like"/>
</dbReference>
<feature type="region of interest" description="Disordered" evidence="3">
    <location>
        <begin position="940"/>
        <end position="965"/>
    </location>
</feature>
<feature type="region of interest" description="Disordered" evidence="3">
    <location>
        <begin position="889"/>
        <end position="919"/>
    </location>
</feature>
<feature type="compositionally biased region" description="Low complexity" evidence="3">
    <location>
        <begin position="940"/>
        <end position="956"/>
    </location>
</feature>
<feature type="compositionally biased region" description="Basic and acidic residues" evidence="3">
    <location>
        <begin position="837"/>
        <end position="851"/>
    </location>
</feature>
<dbReference type="EMBL" id="NAJQ01000066">
    <property type="protein sequence ID" value="TKA80656.1"/>
    <property type="molecule type" value="Genomic_DNA"/>
</dbReference>
<sequence>MGAPPPPAAPPHPMSSYPVYPPPTRSPNFADIAHQQATQWYPPPANADPGYDFDDAGGASPTQDDLANDDPSPEGREAKRRRIARACDMCRKKKIKCDGQAPKCSHCLNYKTECIFTTVEKKRAPPKGAKYIEGLENRLGRMENLLRLSGLIGEEAGGRGEDLGMLEQRLLVERQGGSGSPGQVVGMGQDGAARSGAQQERSSTSANGTPQEYQQQVISPTPAALNGAHATSRSTDSPRSATAPGAATTGRQQQQQSQPQKDPFKRTPQEVDALADQMCSLITNNCGETRYIGSSSGFSIFSPKGIQWVNEKTGDASFQSMIANATTDSTSQPGGTGWDHWKPEVFNDLFERKVFKPLPPRRECEALLRDYFEHFNQMFPLFHEPTFMHLVDKHYSLEPYEGSGWWASLNVALAIAHRLRVMSNVVGQEEDDHAWGYLKNAMAVMTELTMRNTDLLSVQALLGMALFLQGTPNPQPSFFLVAAAIRLAHSIGLHKRGSGFNLNAVESEQRKRVFWIAYLLDKDICLRSGRPPSQDDDDMNVELPSEDPPDNVGNVPLASPTGPTINGHDNKSNGAAPPQQQRDGAKEEEGGQRKAMNLFRLMCTFAQIQSRVYKHLYSVRASRQSDGELLNTIGALDSELEAWKDSIPLDFRPEHSINAAHTPLILHVVCLHFAYYNCLTTIHRMSVHHGYWTNRLSEYAASGLNARPLNPRVFMSAALCVNAARTSIGLVRYIPQGDYACVWLVLYYPVSALVTLFANILQNPQDARARSDLKLMSSVVSFLTMLERDVNEANGNVRRMLSVCAEFERIARVVLDKAERDLRSGRGKRKVPGSGLTERERQKEMRDRGEVEKAIAEGLEEGKTLEQMQVETQAPYRRPVQTPSLRASIAGSAQGSSGASPASWGGSQHSGGVGEYGRSPMARQMMGVDGEVVGFPQQGSYLQQQQRQPQQQQHRQTSNPSTLQQDQHFPFILGLTNGRSVDFNTNSRSPAPPPANFSQPQQALTDGYNNPSVTGFSPSNPPLSDPLMIGDMGEIGGGGGGLGANGNVNTGGGNGFMGGLGGAAGSFQQPFVPQDLWQMPMTLEWDWAEGLGLGSFTPGGMFEGGGGNGFMARFDEAKGVVVGSGEEVSATEGELVPSKDVPFGASIDKDGGLLIVCWSAVSARDKFAEMDVGTVGEVELLVLLLLLDATGKPVGRDEARVDVTEKLLDVSGDELAGVKDVSLGGRSEVGAASIVAVVPLLVSSFVAGLGNVRCADCPDAVVVLEMLPADVAVPLKESLEGNDTETEKLLNAAIGKLVDTEDVSLSVVALDTLSAG</sequence>
<evidence type="ECO:0000256" key="2">
    <source>
        <dbReference type="ARBA" id="ARBA00023242"/>
    </source>
</evidence>
<dbReference type="GO" id="GO:0000981">
    <property type="term" value="F:DNA-binding transcription factor activity, RNA polymerase II-specific"/>
    <property type="evidence" value="ECO:0007669"/>
    <property type="project" value="InterPro"/>
</dbReference>
<comment type="caution">
    <text evidence="5">The sequence shown here is derived from an EMBL/GenBank/DDBJ whole genome shotgun (WGS) entry which is preliminary data.</text>
</comment>
<evidence type="ECO:0000259" key="4">
    <source>
        <dbReference type="PROSITE" id="PS50048"/>
    </source>
</evidence>
<dbReference type="OrthoDB" id="2123952at2759"/>
<dbReference type="Gene3D" id="4.10.240.10">
    <property type="entry name" value="Zn(2)-C6 fungal-type DNA-binding domain"/>
    <property type="match status" value="1"/>
</dbReference>
<feature type="compositionally biased region" description="Low complexity" evidence="3">
    <location>
        <begin position="889"/>
        <end position="907"/>
    </location>
</feature>
<dbReference type="SMART" id="SM00066">
    <property type="entry name" value="GAL4"/>
    <property type="match status" value="1"/>
</dbReference>
<dbReference type="Proteomes" id="UP000309340">
    <property type="component" value="Unassembled WGS sequence"/>
</dbReference>
<dbReference type="Pfam" id="PF00172">
    <property type="entry name" value="Zn_clus"/>
    <property type="match status" value="1"/>
</dbReference>
<dbReference type="GO" id="GO:0006351">
    <property type="term" value="P:DNA-templated transcription"/>
    <property type="evidence" value="ECO:0007669"/>
    <property type="project" value="InterPro"/>
</dbReference>
<dbReference type="STRING" id="329884.A0A4U0XW19"/>
<dbReference type="PROSITE" id="PS00463">
    <property type="entry name" value="ZN2_CY6_FUNGAL_1"/>
    <property type="match status" value="1"/>
</dbReference>
<dbReference type="GO" id="GO:0008270">
    <property type="term" value="F:zinc ion binding"/>
    <property type="evidence" value="ECO:0007669"/>
    <property type="project" value="InterPro"/>
</dbReference>
<evidence type="ECO:0000313" key="5">
    <source>
        <dbReference type="EMBL" id="TKA80656.1"/>
    </source>
</evidence>
<feature type="compositionally biased region" description="Pro residues" evidence="3">
    <location>
        <begin position="1"/>
        <end position="25"/>
    </location>
</feature>
<feature type="region of interest" description="Disordered" evidence="3">
    <location>
        <begin position="1"/>
        <end position="80"/>
    </location>
</feature>
<dbReference type="CDD" id="cd12148">
    <property type="entry name" value="fungal_TF_MHR"/>
    <property type="match status" value="1"/>
</dbReference>
<evidence type="ECO:0000256" key="1">
    <source>
        <dbReference type="ARBA" id="ARBA00022723"/>
    </source>
</evidence>
<dbReference type="PANTHER" id="PTHR46910">
    <property type="entry name" value="TRANSCRIPTION FACTOR PDR1"/>
    <property type="match status" value="1"/>
</dbReference>
<feature type="region of interest" description="Disordered" evidence="3">
    <location>
        <begin position="822"/>
        <end position="851"/>
    </location>
</feature>
<feature type="compositionally biased region" description="Acidic residues" evidence="3">
    <location>
        <begin position="534"/>
        <end position="549"/>
    </location>
</feature>
<dbReference type="InterPro" id="IPR036864">
    <property type="entry name" value="Zn2-C6_fun-type_DNA-bd_sf"/>
</dbReference>
<feature type="compositionally biased region" description="Polar residues" evidence="3">
    <location>
        <begin position="196"/>
        <end position="219"/>
    </location>
</feature>
<feature type="region of interest" description="Disordered" evidence="3">
    <location>
        <begin position="977"/>
        <end position="1024"/>
    </location>
</feature>
<proteinExistence type="predicted"/>
<dbReference type="PANTHER" id="PTHR46910:SF25">
    <property type="entry name" value="ABC-TRANSPORTER-REGULATING TRANSCRIPTION FACTOR"/>
    <property type="match status" value="1"/>
</dbReference>
<dbReference type="SMART" id="SM00906">
    <property type="entry name" value="Fungal_trans"/>
    <property type="match status" value="1"/>
</dbReference>
<protein>
    <recommendedName>
        <fullName evidence="4">Zn(2)-C6 fungal-type domain-containing protein</fullName>
    </recommendedName>
</protein>
<feature type="region of interest" description="Disordered" evidence="3">
    <location>
        <begin position="175"/>
        <end position="268"/>
    </location>
</feature>
<feature type="compositionally biased region" description="Low complexity" evidence="3">
    <location>
        <begin position="237"/>
        <end position="260"/>
    </location>
</feature>
<feature type="domain" description="Zn(2)-C6 fungal-type" evidence="4">
    <location>
        <begin position="86"/>
        <end position="116"/>
    </location>
</feature>
<dbReference type="InterPro" id="IPR007219">
    <property type="entry name" value="XnlR_reg_dom"/>
</dbReference>
<dbReference type="CDD" id="cd00067">
    <property type="entry name" value="GAL4"/>
    <property type="match status" value="1"/>
</dbReference>
<keyword evidence="1" id="KW-0479">Metal-binding</keyword>
<dbReference type="SUPFAM" id="SSF57701">
    <property type="entry name" value="Zn2/Cys6 DNA-binding domain"/>
    <property type="match status" value="1"/>
</dbReference>
<dbReference type="Pfam" id="PF04082">
    <property type="entry name" value="Fungal_trans"/>
    <property type="match status" value="1"/>
</dbReference>
<dbReference type="GO" id="GO:0003677">
    <property type="term" value="F:DNA binding"/>
    <property type="evidence" value="ECO:0007669"/>
    <property type="project" value="InterPro"/>
</dbReference>
<evidence type="ECO:0000313" key="6">
    <source>
        <dbReference type="Proteomes" id="UP000309340"/>
    </source>
</evidence>
<name>A0A4U0XW19_9PEZI</name>
<keyword evidence="6" id="KW-1185">Reference proteome</keyword>
<keyword evidence="2" id="KW-0539">Nucleus</keyword>
<reference evidence="5 6" key="1">
    <citation type="submission" date="2017-03" db="EMBL/GenBank/DDBJ databases">
        <title>Genomes of endolithic fungi from Antarctica.</title>
        <authorList>
            <person name="Coleine C."/>
            <person name="Masonjones S."/>
            <person name="Stajich J.E."/>
        </authorList>
    </citation>
    <scope>NUCLEOTIDE SEQUENCE [LARGE SCALE GENOMIC DNA]</scope>
    <source>
        <strain evidence="5 6">CCFEE 5184</strain>
    </source>
</reference>
<dbReference type="InterPro" id="IPR001138">
    <property type="entry name" value="Zn2Cys6_DnaBD"/>
</dbReference>
<accession>A0A4U0XW19</accession>
<gene>
    <name evidence="5" type="ORF">B0A55_01879</name>
</gene>